<name>A0A831THM9_9BACT</name>
<feature type="region of interest" description="Disordered" evidence="5">
    <location>
        <begin position="209"/>
        <end position="233"/>
    </location>
</feature>
<dbReference type="PANTHER" id="PTHR34388">
    <property type="entry name" value="DNA POLYMERASE III SUBUNIT DELTA"/>
    <property type="match status" value="1"/>
</dbReference>
<evidence type="ECO:0000256" key="3">
    <source>
        <dbReference type="ARBA" id="ARBA00022705"/>
    </source>
</evidence>
<dbReference type="Gene3D" id="3.40.50.300">
    <property type="entry name" value="P-loop containing nucleotide triphosphate hydrolases"/>
    <property type="match status" value="1"/>
</dbReference>
<dbReference type="GO" id="GO:0009360">
    <property type="term" value="C:DNA polymerase III complex"/>
    <property type="evidence" value="ECO:0007669"/>
    <property type="project" value="InterPro"/>
</dbReference>
<evidence type="ECO:0000256" key="5">
    <source>
        <dbReference type="SAM" id="MobiDB-lite"/>
    </source>
</evidence>
<comment type="caution">
    <text evidence="8">The sequence shown here is derived from an EMBL/GenBank/DDBJ whole genome shotgun (WGS) entry which is preliminary data.</text>
</comment>
<dbReference type="GO" id="GO:0003677">
    <property type="term" value="F:DNA binding"/>
    <property type="evidence" value="ECO:0007669"/>
    <property type="project" value="InterPro"/>
</dbReference>
<dbReference type="GO" id="GO:0006261">
    <property type="term" value="P:DNA-templated DNA replication"/>
    <property type="evidence" value="ECO:0007669"/>
    <property type="project" value="TreeGrafter"/>
</dbReference>
<dbReference type="Gene3D" id="1.10.132.20">
    <property type="entry name" value="Ribosome-recycling factor"/>
    <property type="match status" value="1"/>
</dbReference>
<organism evidence="8">
    <name type="scientific">Thermorudis peleae</name>
    <dbReference type="NCBI Taxonomy" id="1382356"/>
    <lineage>
        <taxon>Bacteria</taxon>
        <taxon>Pseudomonadati</taxon>
        <taxon>Thermomicrobiota</taxon>
        <taxon>Thermomicrobia</taxon>
        <taxon>Thermomicrobia incertae sedis</taxon>
        <taxon>Thermorudis</taxon>
    </lineage>
</organism>
<feature type="domain" description="Ribosome recycling factor" evidence="6">
    <location>
        <begin position="183"/>
        <end position="255"/>
    </location>
</feature>
<dbReference type="InterPro" id="IPR005790">
    <property type="entry name" value="DNA_polIII_delta"/>
</dbReference>
<evidence type="ECO:0000256" key="2">
    <source>
        <dbReference type="ARBA" id="ARBA00022695"/>
    </source>
</evidence>
<dbReference type="InterPro" id="IPR023584">
    <property type="entry name" value="Ribosome_recyc_fac_dom"/>
</dbReference>
<keyword evidence="1" id="KW-0808">Transferase</keyword>
<proteinExistence type="predicted"/>
<dbReference type="AlphaFoldDB" id="A0A831THM9"/>
<keyword evidence="3" id="KW-0235">DNA replication</keyword>
<reference evidence="8" key="1">
    <citation type="journal article" date="2020" name="mSystems">
        <title>Genome- and Community-Level Interaction Insights into Carbon Utilization and Element Cycling Functions of Hydrothermarchaeota in Hydrothermal Sediment.</title>
        <authorList>
            <person name="Zhou Z."/>
            <person name="Liu Y."/>
            <person name="Xu W."/>
            <person name="Pan J."/>
            <person name="Luo Z.H."/>
            <person name="Li M."/>
        </authorList>
    </citation>
    <scope>NUCLEOTIDE SEQUENCE [LARGE SCALE GENOMIC DNA]</scope>
    <source>
        <strain evidence="8">SpSt-210</strain>
    </source>
</reference>
<dbReference type="InterPro" id="IPR036191">
    <property type="entry name" value="RRF_sf"/>
</dbReference>
<protein>
    <submittedName>
        <fullName evidence="8">Ribosome recycling factor</fullName>
    </submittedName>
</protein>
<feature type="domain" description="DNA polymerase III delta N-terminal" evidence="7">
    <location>
        <begin position="4"/>
        <end position="102"/>
    </location>
</feature>
<dbReference type="EMBL" id="DSIY01000325">
    <property type="protein sequence ID" value="HEG92541.1"/>
    <property type="molecule type" value="Genomic_DNA"/>
</dbReference>
<evidence type="ECO:0000313" key="8">
    <source>
        <dbReference type="EMBL" id="HEG92541.1"/>
    </source>
</evidence>
<dbReference type="InterPro" id="IPR010372">
    <property type="entry name" value="DNA_pol3_delta_N"/>
</dbReference>
<accession>A0A831THM9</accession>
<evidence type="ECO:0000256" key="1">
    <source>
        <dbReference type="ARBA" id="ARBA00022679"/>
    </source>
</evidence>
<dbReference type="PANTHER" id="PTHR34388:SF1">
    <property type="entry name" value="DNA POLYMERASE III SUBUNIT DELTA"/>
    <property type="match status" value="1"/>
</dbReference>
<sequence length="257" mass="28590">MLILLYGDNRLAIDELVRDLRTQYDPEGFTTSLFSMPGDSIEAIRSACLSPGFFGSSRLVVAYDLVASSGGQRSGRQAASLPPALEELLREIPESTVLVLVERALDAGLARAIQRAVPGAVVQQHSTPRGPELVDWTIERARKHGSTLDRRVASRLLEALFPASWQRPSRTDDLPPDLYRLDQELAKLAGKYAEQQKISVRNVRRDANDDLKKAEKAGDISQDEQKKMEAEVQKDTDAAIKRVDEALRVKEQEIMQV</sequence>
<dbReference type="Pfam" id="PF01765">
    <property type="entry name" value="RRF"/>
    <property type="match status" value="1"/>
</dbReference>
<dbReference type="Pfam" id="PF06144">
    <property type="entry name" value="DNA_pol3_delta"/>
    <property type="match status" value="1"/>
</dbReference>
<evidence type="ECO:0000259" key="7">
    <source>
        <dbReference type="Pfam" id="PF06144"/>
    </source>
</evidence>
<evidence type="ECO:0000256" key="4">
    <source>
        <dbReference type="ARBA" id="ARBA00022932"/>
    </source>
</evidence>
<gene>
    <name evidence="8" type="ORF">ENP34_14055</name>
</gene>
<dbReference type="InterPro" id="IPR027417">
    <property type="entry name" value="P-loop_NTPase"/>
</dbReference>
<keyword evidence="4" id="KW-0239">DNA-directed DNA polymerase</keyword>
<dbReference type="NCBIfam" id="TIGR01128">
    <property type="entry name" value="holA"/>
    <property type="match status" value="1"/>
</dbReference>
<dbReference type="GO" id="GO:0003887">
    <property type="term" value="F:DNA-directed DNA polymerase activity"/>
    <property type="evidence" value="ECO:0007669"/>
    <property type="project" value="UniProtKB-KW"/>
</dbReference>
<dbReference type="SUPFAM" id="SSF55194">
    <property type="entry name" value="Ribosome recycling factor, RRF"/>
    <property type="match status" value="1"/>
</dbReference>
<keyword evidence="2" id="KW-0548">Nucleotidyltransferase</keyword>
<evidence type="ECO:0000259" key="6">
    <source>
        <dbReference type="Pfam" id="PF01765"/>
    </source>
</evidence>